<gene>
    <name evidence="1" type="ORF">PEVE_00019303</name>
</gene>
<protein>
    <submittedName>
        <fullName evidence="1">Uncharacterized protein</fullName>
    </submittedName>
</protein>
<keyword evidence="2" id="KW-1185">Reference proteome</keyword>
<evidence type="ECO:0000313" key="2">
    <source>
        <dbReference type="Proteomes" id="UP001159427"/>
    </source>
</evidence>
<comment type="caution">
    <text evidence="1">The sequence shown here is derived from an EMBL/GenBank/DDBJ whole genome shotgun (WGS) entry which is preliminary data.</text>
</comment>
<proteinExistence type="predicted"/>
<dbReference type="EMBL" id="CALNXI010002601">
    <property type="protein sequence ID" value="CAH3189301.1"/>
    <property type="molecule type" value="Genomic_DNA"/>
</dbReference>
<evidence type="ECO:0000313" key="1">
    <source>
        <dbReference type="EMBL" id="CAH3189301.1"/>
    </source>
</evidence>
<name>A0ABN8SC62_9CNID</name>
<accession>A0ABN8SC62</accession>
<dbReference type="Proteomes" id="UP001159427">
    <property type="component" value="Unassembled WGS sequence"/>
</dbReference>
<organism evidence="1 2">
    <name type="scientific">Porites evermanni</name>
    <dbReference type="NCBI Taxonomy" id="104178"/>
    <lineage>
        <taxon>Eukaryota</taxon>
        <taxon>Metazoa</taxon>
        <taxon>Cnidaria</taxon>
        <taxon>Anthozoa</taxon>
        <taxon>Hexacorallia</taxon>
        <taxon>Scleractinia</taxon>
        <taxon>Fungiina</taxon>
        <taxon>Poritidae</taxon>
        <taxon>Porites</taxon>
    </lineage>
</organism>
<reference evidence="1 2" key="1">
    <citation type="submission" date="2022-05" db="EMBL/GenBank/DDBJ databases">
        <authorList>
            <consortium name="Genoscope - CEA"/>
            <person name="William W."/>
        </authorList>
    </citation>
    <scope>NUCLEOTIDE SEQUENCE [LARGE SCALE GENOMIC DNA]</scope>
</reference>
<feature type="non-terminal residue" evidence="1">
    <location>
        <position position="1"/>
    </location>
</feature>
<sequence length="100" mass="11027">GTTKRIGLRIRKKLKAALFHLEKIRYESGSFAACASILSRRTGGHVDRSQQALAPKLAAQSTETSISESITKGPAFTNYDKPYWKINILCSLSLSNNDID</sequence>